<gene>
    <name evidence="1" type="ORF">GCM10011611_52660</name>
</gene>
<proteinExistence type="predicted"/>
<accession>A0A8J3E7F5</accession>
<evidence type="ECO:0008006" key="3">
    <source>
        <dbReference type="Google" id="ProtNLM"/>
    </source>
</evidence>
<evidence type="ECO:0000313" key="2">
    <source>
        <dbReference type="Proteomes" id="UP000646365"/>
    </source>
</evidence>
<dbReference type="InterPro" id="IPR029021">
    <property type="entry name" value="Prot-tyrosine_phosphatase-like"/>
</dbReference>
<dbReference type="Proteomes" id="UP000646365">
    <property type="component" value="Unassembled WGS sequence"/>
</dbReference>
<name>A0A8J3E7F5_9PROT</name>
<dbReference type="PROSITE" id="PS00383">
    <property type="entry name" value="TYR_PHOSPHATASE_1"/>
    <property type="match status" value="1"/>
</dbReference>
<sequence>MRVRVLSRAEVESGGAEGADAVISICAPKQERTHELNAALAQATRRESARLLTLCFDDIGLERHGALVGPTMEDVSRAIEFGRRVVAGTDFFDGPSPHPPLIAVHCECGQSRSAAVALALLADSLGPGREREAVNTLLRLDIEDRMHPNPRIVSLADACLFRYGRLGQCLQELSPRYAQSCAFWQKAAAQDGGS</sequence>
<dbReference type="InterPro" id="IPR016130">
    <property type="entry name" value="Tyr_Pase_AS"/>
</dbReference>
<dbReference type="Gene3D" id="3.90.190.10">
    <property type="entry name" value="Protein tyrosine phosphatase superfamily"/>
    <property type="match status" value="1"/>
</dbReference>
<organism evidence="1 2">
    <name type="scientific">Aliidongia dinghuensis</name>
    <dbReference type="NCBI Taxonomy" id="1867774"/>
    <lineage>
        <taxon>Bacteria</taxon>
        <taxon>Pseudomonadati</taxon>
        <taxon>Pseudomonadota</taxon>
        <taxon>Alphaproteobacteria</taxon>
        <taxon>Rhodospirillales</taxon>
        <taxon>Dongiaceae</taxon>
        <taxon>Aliidongia</taxon>
    </lineage>
</organism>
<reference evidence="1" key="2">
    <citation type="submission" date="2020-09" db="EMBL/GenBank/DDBJ databases">
        <authorList>
            <person name="Sun Q."/>
            <person name="Zhou Y."/>
        </authorList>
    </citation>
    <scope>NUCLEOTIDE SEQUENCE</scope>
    <source>
        <strain evidence="1">CGMCC 1.15725</strain>
    </source>
</reference>
<dbReference type="AlphaFoldDB" id="A0A8J3E7F5"/>
<evidence type="ECO:0000313" key="1">
    <source>
        <dbReference type="EMBL" id="GGF39745.1"/>
    </source>
</evidence>
<comment type="caution">
    <text evidence="1">The sequence shown here is derived from an EMBL/GenBank/DDBJ whole genome shotgun (WGS) entry which is preliminary data.</text>
</comment>
<reference evidence="1" key="1">
    <citation type="journal article" date="2014" name="Int. J. Syst. Evol. Microbiol.">
        <title>Complete genome sequence of Corynebacterium casei LMG S-19264T (=DSM 44701T), isolated from a smear-ripened cheese.</title>
        <authorList>
            <consortium name="US DOE Joint Genome Institute (JGI-PGF)"/>
            <person name="Walter F."/>
            <person name="Albersmeier A."/>
            <person name="Kalinowski J."/>
            <person name="Ruckert C."/>
        </authorList>
    </citation>
    <scope>NUCLEOTIDE SEQUENCE</scope>
    <source>
        <strain evidence="1">CGMCC 1.15725</strain>
    </source>
</reference>
<dbReference type="SUPFAM" id="SSF52799">
    <property type="entry name" value="(Phosphotyrosine protein) phosphatases II"/>
    <property type="match status" value="1"/>
</dbReference>
<dbReference type="EMBL" id="BMJQ01000016">
    <property type="protein sequence ID" value="GGF39745.1"/>
    <property type="molecule type" value="Genomic_DNA"/>
</dbReference>
<dbReference type="RefSeq" id="WP_189051151.1">
    <property type="nucleotide sequence ID" value="NZ_BMJQ01000016.1"/>
</dbReference>
<protein>
    <recommendedName>
        <fullName evidence="3">Tyrosine specific protein phosphatases domain-containing protein</fullName>
    </recommendedName>
</protein>
<keyword evidence="2" id="KW-1185">Reference proteome</keyword>